<sequence>MDFRLFEASQTGDNQLLHQLLAENPLLLHDLALTSTENPLHVASFAGHVEFVKEIVKLKPAFVLEMNQDGFGPMHIASANGYLEIVRELLRVDPRLCRMNGRDGWTPLHCAAAKGRADVVGEMVLTCPESVEDVTLQGETSLHLAVKNCQFEAVKLLVELVRELRKVNVLNMKDKHGNSVLHLATWKKLHEVVEWLVGNGTTPSALEVNIVNQGGLTPLDLLLVFPSEAGDREIEEILRSAGASRAQDINHTPSHCPMETNTLQLQQPKNLMEYFKFKKGRDSPSDARTALLVISVLVATATFQVGLSPPNGIWQDSSGSNNNGAGSGSNEPAAHLAGKSIMGSNNAVAFVFFVAFNSIGFSLSLYMINVLTSNFPLQLELQICIVAVYCTYNFAVTSIAPDNTKLIIIVVTSVLPTLVSLAVPCARQLIMIRVREPVLNWTRRFILQ</sequence>
<evidence type="ECO:0000256" key="1">
    <source>
        <dbReference type="PROSITE-ProRule" id="PRU00023"/>
    </source>
</evidence>
<evidence type="ECO:0000313" key="4">
    <source>
        <dbReference type="EMBL" id="RXI08650.1"/>
    </source>
</evidence>
<keyword evidence="2" id="KW-0812">Transmembrane</keyword>
<dbReference type="STRING" id="3750.A0A498KKE8"/>
<keyword evidence="2" id="KW-1133">Transmembrane helix</keyword>
<gene>
    <name evidence="4" type="ORF">DVH24_022794</name>
</gene>
<accession>A0A498KKE8</accession>
<dbReference type="EMBL" id="RDQH01000327">
    <property type="protein sequence ID" value="RXI08650.1"/>
    <property type="molecule type" value="Genomic_DNA"/>
</dbReference>
<dbReference type="InterPro" id="IPR026961">
    <property type="entry name" value="PGG_dom"/>
</dbReference>
<dbReference type="Gene3D" id="1.25.40.20">
    <property type="entry name" value="Ankyrin repeat-containing domain"/>
    <property type="match status" value="1"/>
</dbReference>
<proteinExistence type="predicted"/>
<protein>
    <recommendedName>
        <fullName evidence="3">PGG domain-containing protein</fullName>
    </recommendedName>
</protein>
<feature type="repeat" description="ANK" evidence="1">
    <location>
        <begin position="69"/>
        <end position="91"/>
    </location>
</feature>
<feature type="transmembrane region" description="Helical" evidence="2">
    <location>
        <begin position="406"/>
        <end position="426"/>
    </location>
</feature>
<keyword evidence="2" id="KW-0472">Membrane</keyword>
<dbReference type="PANTHER" id="PTHR24128">
    <property type="entry name" value="HOMEOBOX PROTEIN WARIAI"/>
    <property type="match status" value="1"/>
</dbReference>
<dbReference type="KEGG" id="mdm:103438401"/>
<dbReference type="InterPro" id="IPR036770">
    <property type="entry name" value="Ankyrin_rpt-contain_sf"/>
</dbReference>
<keyword evidence="1" id="KW-0040">ANK repeat</keyword>
<dbReference type="Pfam" id="PF13962">
    <property type="entry name" value="PGG"/>
    <property type="match status" value="1"/>
</dbReference>
<dbReference type="SUPFAM" id="SSF48403">
    <property type="entry name" value="Ankyrin repeat"/>
    <property type="match status" value="1"/>
</dbReference>
<reference evidence="4 5" key="1">
    <citation type="submission" date="2018-10" db="EMBL/GenBank/DDBJ databases">
        <title>A high-quality apple genome assembly.</title>
        <authorList>
            <person name="Hu J."/>
        </authorList>
    </citation>
    <scope>NUCLEOTIDE SEQUENCE [LARGE SCALE GENOMIC DNA]</scope>
    <source>
        <strain evidence="5">cv. HFTH1</strain>
        <tissue evidence="4">Young leaf</tissue>
    </source>
</reference>
<dbReference type="SMART" id="SM00248">
    <property type="entry name" value="ANK"/>
    <property type="match status" value="6"/>
</dbReference>
<evidence type="ECO:0000313" key="5">
    <source>
        <dbReference type="Proteomes" id="UP000290289"/>
    </source>
</evidence>
<keyword evidence="5" id="KW-1185">Reference proteome</keyword>
<dbReference type="PROSITE" id="PS50297">
    <property type="entry name" value="ANK_REP_REGION"/>
    <property type="match status" value="2"/>
</dbReference>
<dbReference type="AlphaFoldDB" id="A0A498KKE8"/>
<feature type="domain" description="PGG" evidence="3">
    <location>
        <begin position="286"/>
        <end position="390"/>
    </location>
</feature>
<dbReference type="Proteomes" id="UP000290289">
    <property type="component" value="Chromosome 1"/>
</dbReference>
<evidence type="ECO:0000259" key="3">
    <source>
        <dbReference type="Pfam" id="PF13962"/>
    </source>
</evidence>
<dbReference type="Gramene" id="mRNA:MD01G0142200">
    <property type="protein sequence ID" value="mRNA:MD01G0142200"/>
    <property type="gene ID" value="MD01G0142200"/>
</dbReference>
<dbReference type="PROSITE" id="PS50088">
    <property type="entry name" value="ANK_REPEAT"/>
    <property type="match status" value="2"/>
</dbReference>
<evidence type="ECO:0000256" key="2">
    <source>
        <dbReference type="SAM" id="Phobius"/>
    </source>
</evidence>
<feature type="repeat" description="ANK" evidence="1">
    <location>
        <begin position="137"/>
        <end position="159"/>
    </location>
</feature>
<dbReference type="Pfam" id="PF12796">
    <property type="entry name" value="Ank_2"/>
    <property type="match status" value="2"/>
</dbReference>
<comment type="caution">
    <text evidence="4">The sequence shown here is derived from an EMBL/GenBank/DDBJ whole genome shotgun (WGS) entry which is preliminary data.</text>
</comment>
<dbReference type="PANTHER" id="PTHR24128:SF61">
    <property type="entry name" value="ANKYRIN REPEAT-CONTAINING PROTEIN BDA1-LIKE"/>
    <property type="match status" value="1"/>
</dbReference>
<organism evidence="4 5">
    <name type="scientific">Malus domestica</name>
    <name type="common">Apple</name>
    <name type="synonym">Pyrus malus</name>
    <dbReference type="NCBI Taxonomy" id="3750"/>
    <lineage>
        <taxon>Eukaryota</taxon>
        <taxon>Viridiplantae</taxon>
        <taxon>Streptophyta</taxon>
        <taxon>Embryophyta</taxon>
        <taxon>Tracheophyta</taxon>
        <taxon>Spermatophyta</taxon>
        <taxon>Magnoliopsida</taxon>
        <taxon>eudicotyledons</taxon>
        <taxon>Gunneridae</taxon>
        <taxon>Pentapetalae</taxon>
        <taxon>rosids</taxon>
        <taxon>fabids</taxon>
        <taxon>Rosales</taxon>
        <taxon>Rosaceae</taxon>
        <taxon>Amygdaloideae</taxon>
        <taxon>Maleae</taxon>
        <taxon>Malus</taxon>
    </lineage>
</organism>
<name>A0A498KKE8_MALDO</name>
<feature type="transmembrane region" description="Helical" evidence="2">
    <location>
        <begin position="347"/>
        <end position="367"/>
    </location>
</feature>
<dbReference type="InterPro" id="IPR002110">
    <property type="entry name" value="Ankyrin_rpt"/>
</dbReference>
<feature type="transmembrane region" description="Helical" evidence="2">
    <location>
        <begin position="379"/>
        <end position="400"/>
    </location>
</feature>
<dbReference type="SMR" id="A0A498KKE8"/>
<dbReference type="OrthoDB" id="674805at2759"/>